<accession>A0A7V7PSZ6</accession>
<keyword evidence="2" id="KW-1185">Reference proteome</keyword>
<sequence length="60" mass="6557">MTATETIWAVESCAITEAEALRRSGAETMVALYRMAILELAPQLRRPARADARRPAARAA</sequence>
<evidence type="ECO:0000313" key="2">
    <source>
        <dbReference type="Proteomes" id="UP000432089"/>
    </source>
</evidence>
<protein>
    <submittedName>
        <fullName evidence="1">Uncharacterized protein</fullName>
    </submittedName>
</protein>
<dbReference type="Proteomes" id="UP000432089">
    <property type="component" value="Unassembled WGS sequence"/>
</dbReference>
<dbReference type="RefSeq" id="WP_150967736.1">
    <property type="nucleotide sequence ID" value="NZ_VZDO01000001.1"/>
</dbReference>
<proteinExistence type="predicted"/>
<reference evidence="1 2" key="1">
    <citation type="submission" date="2019-09" db="EMBL/GenBank/DDBJ databases">
        <title>YIM 132180 draft genome.</title>
        <authorList>
            <person name="Zhang K."/>
        </authorList>
    </citation>
    <scope>NUCLEOTIDE SEQUENCE [LARGE SCALE GENOMIC DNA]</scope>
    <source>
        <strain evidence="1 2">YIM 132180</strain>
    </source>
</reference>
<dbReference type="EMBL" id="VZDO01000001">
    <property type="protein sequence ID" value="KAB0682765.1"/>
    <property type="molecule type" value="Genomic_DNA"/>
</dbReference>
<organism evidence="1 2">
    <name type="scientific">Plantimonas leprariae</name>
    <dbReference type="NCBI Taxonomy" id="2615207"/>
    <lineage>
        <taxon>Bacteria</taxon>
        <taxon>Pseudomonadati</taxon>
        <taxon>Pseudomonadota</taxon>
        <taxon>Alphaproteobacteria</taxon>
        <taxon>Hyphomicrobiales</taxon>
        <taxon>Aurantimonadaceae</taxon>
        <taxon>Plantimonas</taxon>
    </lineage>
</organism>
<name>A0A7V7PSZ6_9HYPH</name>
<gene>
    <name evidence="1" type="ORF">F6X38_01400</name>
</gene>
<dbReference type="AlphaFoldDB" id="A0A7V7PSZ6"/>
<evidence type="ECO:0000313" key="1">
    <source>
        <dbReference type="EMBL" id="KAB0682765.1"/>
    </source>
</evidence>
<comment type="caution">
    <text evidence="1">The sequence shown here is derived from an EMBL/GenBank/DDBJ whole genome shotgun (WGS) entry which is preliminary data.</text>
</comment>